<evidence type="ECO:0000313" key="1">
    <source>
        <dbReference type="EMBL" id="DAF60889.1"/>
    </source>
</evidence>
<dbReference type="EMBL" id="BK032798">
    <property type="protein sequence ID" value="DAF60889.1"/>
    <property type="molecule type" value="Genomic_DNA"/>
</dbReference>
<dbReference type="SUPFAM" id="SSF52309">
    <property type="entry name" value="N-(deoxy)ribosyltransferase-like"/>
    <property type="match status" value="1"/>
</dbReference>
<name>A0A8S5TC88_9CAUD</name>
<organism evidence="1">
    <name type="scientific">Siphoviridae sp. ctVDC13</name>
    <dbReference type="NCBI Taxonomy" id="2827880"/>
    <lineage>
        <taxon>Viruses</taxon>
        <taxon>Duplodnaviria</taxon>
        <taxon>Heunggongvirae</taxon>
        <taxon>Uroviricota</taxon>
        <taxon>Caudoviricetes</taxon>
    </lineage>
</organism>
<reference evidence="1" key="1">
    <citation type="journal article" date="2021" name="Proc. Natl. Acad. Sci. U.S.A.">
        <title>A Catalog of Tens of Thousands of Viruses from Human Metagenomes Reveals Hidden Associations with Chronic Diseases.</title>
        <authorList>
            <person name="Tisza M.J."/>
            <person name="Buck C.B."/>
        </authorList>
    </citation>
    <scope>NUCLEOTIDE SEQUENCE</scope>
    <source>
        <strain evidence="1">CtVDC13</strain>
    </source>
</reference>
<proteinExistence type="predicted"/>
<sequence length="97" mass="10926">MKVFISQPMKGLSEKEIKSNREKAIRKIKSLYGDDAEIIDSYMEGGGAPLWCLGKSIELLSIADVAYFLKGWNKARGCRIEYMCASNYGIGAYFEEE</sequence>
<protein>
    <recommendedName>
        <fullName evidence="2">DUF4406 domain-containing protein</fullName>
    </recommendedName>
</protein>
<accession>A0A8S5TC88</accession>
<evidence type="ECO:0008006" key="2">
    <source>
        <dbReference type="Google" id="ProtNLM"/>
    </source>
</evidence>